<protein>
    <submittedName>
        <fullName evidence="3">Stromal processing peptidase, chloroplastic</fullName>
    </submittedName>
</protein>
<keyword evidence="2" id="KW-0732">Signal</keyword>
<reference evidence="3 4" key="1">
    <citation type="submission" date="2018-09" db="EMBL/GenBank/DDBJ databases">
        <title>A high-quality reference genome of wild soybean provides a powerful tool to mine soybean genomes.</title>
        <authorList>
            <person name="Xie M."/>
            <person name="Chung C.Y.L."/>
            <person name="Li M.-W."/>
            <person name="Wong F.-L."/>
            <person name="Chan T.-F."/>
            <person name="Lam H.-M."/>
        </authorList>
    </citation>
    <scope>NUCLEOTIDE SEQUENCE [LARGE SCALE GENOMIC DNA]</scope>
    <source>
        <strain evidence="4">cv. W05</strain>
        <tissue evidence="3">Hypocotyl of etiolated seedlings</tissue>
    </source>
</reference>
<dbReference type="Proteomes" id="UP000289340">
    <property type="component" value="Chromosome 5"/>
</dbReference>
<dbReference type="PANTHER" id="PTHR43690:SF33">
    <property type="entry name" value="STROMAL PROCESSING PEPTIDASE, CHLOROPLASTIC"/>
    <property type="match status" value="1"/>
</dbReference>
<evidence type="ECO:0000256" key="2">
    <source>
        <dbReference type="SAM" id="SignalP"/>
    </source>
</evidence>
<dbReference type="InterPro" id="IPR050626">
    <property type="entry name" value="Peptidase_M16"/>
</dbReference>
<evidence type="ECO:0000256" key="1">
    <source>
        <dbReference type="SAM" id="MobiDB-lite"/>
    </source>
</evidence>
<proteinExistence type="predicted"/>
<feature type="region of interest" description="Disordered" evidence="1">
    <location>
        <begin position="24"/>
        <end position="46"/>
    </location>
</feature>
<keyword evidence="4" id="KW-1185">Reference proteome</keyword>
<accession>A0A445KKU6</accession>
<sequence length="276" mass="30334">MGQCSRPTCFLLLSRVEVGGLTAQHHSTATASPVTPQSLENDNDKDDNEDLALYGGLFDNEQKRRFWRLKRNSKSLSKYCSVEDSKSGKGNSAICEAISLIFEMMVEGVEETTEGDEERLSRVNMDMVRRLKDFGVTQGELTRYLDALLKDSEHLATIIDNVSSVDNLDFIMETDALGHKVMDKRQGHESLLAVAGAVTLEEVNFVGAKVLEFIAEFAKPTTPLPAAIVACVPKKVHIEGAGETRFKISSIEITDASKAGLDEPIQPEPEIFLPST</sequence>
<feature type="chain" id="PRO_5019505222" evidence="2">
    <location>
        <begin position="24"/>
        <end position="276"/>
    </location>
</feature>
<dbReference type="EMBL" id="QZWG01000005">
    <property type="protein sequence ID" value="RZC11462.1"/>
    <property type="molecule type" value="Genomic_DNA"/>
</dbReference>
<feature type="signal peptide" evidence="2">
    <location>
        <begin position="1"/>
        <end position="23"/>
    </location>
</feature>
<feature type="compositionally biased region" description="Polar residues" evidence="1">
    <location>
        <begin position="24"/>
        <end position="39"/>
    </location>
</feature>
<evidence type="ECO:0000313" key="3">
    <source>
        <dbReference type="EMBL" id="RZC11462.1"/>
    </source>
</evidence>
<gene>
    <name evidence="3" type="ORF">D0Y65_011590</name>
</gene>
<comment type="caution">
    <text evidence="3">The sequence shown here is derived from an EMBL/GenBank/DDBJ whole genome shotgun (WGS) entry which is preliminary data.</text>
</comment>
<evidence type="ECO:0000313" key="4">
    <source>
        <dbReference type="Proteomes" id="UP000289340"/>
    </source>
</evidence>
<dbReference type="PANTHER" id="PTHR43690">
    <property type="entry name" value="NARDILYSIN"/>
    <property type="match status" value="1"/>
</dbReference>
<dbReference type="AlphaFoldDB" id="A0A445KKU6"/>
<organism evidence="3 4">
    <name type="scientific">Glycine soja</name>
    <name type="common">Wild soybean</name>
    <dbReference type="NCBI Taxonomy" id="3848"/>
    <lineage>
        <taxon>Eukaryota</taxon>
        <taxon>Viridiplantae</taxon>
        <taxon>Streptophyta</taxon>
        <taxon>Embryophyta</taxon>
        <taxon>Tracheophyta</taxon>
        <taxon>Spermatophyta</taxon>
        <taxon>Magnoliopsida</taxon>
        <taxon>eudicotyledons</taxon>
        <taxon>Gunneridae</taxon>
        <taxon>Pentapetalae</taxon>
        <taxon>rosids</taxon>
        <taxon>fabids</taxon>
        <taxon>Fabales</taxon>
        <taxon>Fabaceae</taxon>
        <taxon>Papilionoideae</taxon>
        <taxon>50 kb inversion clade</taxon>
        <taxon>NPAAA clade</taxon>
        <taxon>indigoferoid/millettioid clade</taxon>
        <taxon>Phaseoleae</taxon>
        <taxon>Glycine</taxon>
        <taxon>Glycine subgen. Soja</taxon>
    </lineage>
</organism>
<name>A0A445KKU6_GLYSO</name>